<organism evidence="2 3">
    <name type="scientific">Victivallis lenta</name>
    <dbReference type="NCBI Taxonomy" id="2606640"/>
    <lineage>
        <taxon>Bacteria</taxon>
        <taxon>Pseudomonadati</taxon>
        <taxon>Lentisphaerota</taxon>
        <taxon>Lentisphaeria</taxon>
        <taxon>Victivallales</taxon>
        <taxon>Victivallaceae</taxon>
        <taxon>Victivallis</taxon>
    </lineage>
</organism>
<dbReference type="EMBL" id="VUNS01000024">
    <property type="protein sequence ID" value="MST98858.1"/>
    <property type="molecule type" value="Genomic_DNA"/>
</dbReference>
<keyword evidence="3" id="KW-1185">Reference proteome</keyword>
<gene>
    <name evidence="2" type="ORF">FYJ85_17625</name>
</gene>
<evidence type="ECO:0000313" key="2">
    <source>
        <dbReference type="EMBL" id="MST98858.1"/>
    </source>
</evidence>
<evidence type="ECO:0000313" key="3">
    <source>
        <dbReference type="Proteomes" id="UP000435649"/>
    </source>
</evidence>
<name>A0A844G8W7_9BACT</name>
<reference evidence="2 3" key="1">
    <citation type="submission" date="2019-08" db="EMBL/GenBank/DDBJ databases">
        <title>In-depth cultivation of the pig gut microbiome towards novel bacterial diversity and tailored functional studies.</title>
        <authorList>
            <person name="Wylensek D."/>
            <person name="Hitch T.C.A."/>
            <person name="Clavel T."/>
        </authorList>
    </citation>
    <scope>NUCLEOTIDE SEQUENCE [LARGE SCALE GENOMIC DNA]</scope>
    <source>
        <strain evidence="2 3">BBE-744-WT-12</strain>
    </source>
</reference>
<comment type="caution">
    <text evidence="2">The sequence shown here is derived from an EMBL/GenBank/DDBJ whole genome shotgun (WGS) entry which is preliminary data.</text>
</comment>
<evidence type="ECO:0000259" key="1">
    <source>
        <dbReference type="Pfam" id="PF19773"/>
    </source>
</evidence>
<dbReference type="Pfam" id="PF19773">
    <property type="entry name" value="DUF6259"/>
    <property type="match status" value="1"/>
</dbReference>
<sequence length="717" mass="80297">MTLNLKRINLDFDEAGNVVLLQCAGIEFAAVEPAGGSGLFVVQLRDFIGNPIRLDRSDFSDVTLHRSQDGFEIEYFNCRRLRDTAVKVWAVQKKTEIRWRIQVSTENPACRCEWTDFPRLRLRRSTEERFLLPFAEGTLIDHLDWREKAANFKCEYSQYPLSGCNGFYPGPAAMQFAACFQGETGLYIGCADSAHAPKTLDIQCEGDEARRLMVQNFTGGAPGPEFEIVTAAFAGNWQDAAEIYRAWMLRHDPLLPEKIGKRIPGWLKESPVVIAFPVRGHGLDSSEMAPNEYFPYRKALPFLDRLRERWNGPLLALLMHWEGTAPWAPPYIWPPYGGEEALGEFTDAMHKAGDRVGLYASGIGWTQQSMLEPGYDCREQFEAEELENEICTGPRGEAYSRNCNGAHSIRLGYDLCPARDATARIVCNEISAAHRARIDYLQYFDQNQGAASPLCYSAKHGHPSLPGAWQTTAMRTLLEKAALAAEETVLGCENAAAEPYMEFCKLNDLRSHLAWGTCGMPVPLYSYLFHEYCVGFSGNGVCLSAWIDTAKTPFFLQWNTAWNFVNGNLLAAVLKDGGKIHWNWGLKWEQPEPAQEPLLTLIGRLNAWRRGAAAKYLVEGRMEKTPCIVCGSSEIHLRHRAPVSTPNVLASKWSCGTRQALLLVNFGEKAEPCRIDFEVPFHGRILTANGEEAWSGASMTTEIPPLDAIMLETEESN</sequence>
<dbReference type="InterPro" id="IPR046226">
    <property type="entry name" value="DUF6259"/>
</dbReference>
<protein>
    <recommendedName>
        <fullName evidence="1">DUF6259 domain-containing protein</fullName>
    </recommendedName>
</protein>
<dbReference type="AlphaFoldDB" id="A0A844G8W7"/>
<feature type="domain" description="DUF6259" evidence="1">
    <location>
        <begin position="225"/>
        <end position="534"/>
    </location>
</feature>
<dbReference type="Proteomes" id="UP000435649">
    <property type="component" value="Unassembled WGS sequence"/>
</dbReference>
<accession>A0A844G8W7</accession>
<proteinExistence type="predicted"/>
<dbReference type="RefSeq" id="WP_154419886.1">
    <property type="nucleotide sequence ID" value="NZ_VUNS01000024.1"/>
</dbReference>